<dbReference type="Pfam" id="PF00782">
    <property type="entry name" value="DSPc"/>
    <property type="match status" value="1"/>
</dbReference>
<keyword evidence="2" id="KW-0378">Hydrolase</keyword>
<dbReference type="InterPro" id="IPR001763">
    <property type="entry name" value="Rhodanese-like_dom"/>
</dbReference>
<dbReference type="InterPro" id="IPR036873">
    <property type="entry name" value="Rhodanese-like_dom_sf"/>
</dbReference>
<dbReference type="Gene3D" id="3.40.250.10">
    <property type="entry name" value="Rhodanese-like domain"/>
    <property type="match status" value="1"/>
</dbReference>
<dbReference type="GO" id="GO:0043409">
    <property type="term" value="P:negative regulation of MAPK cascade"/>
    <property type="evidence" value="ECO:0007669"/>
    <property type="project" value="TreeGrafter"/>
</dbReference>
<feature type="region of interest" description="Disordered" evidence="4">
    <location>
        <begin position="441"/>
        <end position="465"/>
    </location>
</feature>
<evidence type="ECO:0000313" key="8">
    <source>
        <dbReference type="RefSeq" id="XP_045366337.1"/>
    </source>
</evidence>
<dbReference type="FunFam" id="3.90.190.10:FF:000050">
    <property type="entry name" value="Dual specificity phosphatase 16 (Predicted)"/>
    <property type="match status" value="1"/>
</dbReference>
<feature type="compositionally biased region" description="Polar residues" evidence="4">
    <location>
        <begin position="446"/>
        <end position="455"/>
    </location>
</feature>
<dbReference type="GO" id="GO:0005737">
    <property type="term" value="C:cytoplasm"/>
    <property type="evidence" value="ECO:0007669"/>
    <property type="project" value="TreeGrafter"/>
</dbReference>
<dbReference type="SMART" id="SM00195">
    <property type="entry name" value="DSPc"/>
    <property type="match status" value="1"/>
</dbReference>
<dbReference type="InterPro" id="IPR016130">
    <property type="entry name" value="Tyr_Pase_AS"/>
</dbReference>
<accession>A0A9W3FTX3</accession>
<protein>
    <submittedName>
        <fullName evidence="8">Dual specificity protein phosphatase 16</fullName>
    </submittedName>
</protein>
<dbReference type="CDD" id="cd14646">
    <property type="entry name" value="DSP_DUSP16"/>
    <property type="match status" value="1"/>
</dbReference>
<dbReference type="CTD" id="80824"/>
<evidence type="ECO:0000259" key="7">
    <source>
        <dbReference type="PROSITE" id="PS50206"/>
    </source>
</evidence>
<keyword evidence="3" id="KW-0904">Protein phosphatase</keyword>
<dbReference type="GO" id="GO:0008330">
    <property type="term" value="F:protein tyrosine/threonine phosphatase activity"/>
    <property type="evidence" value="ECO:0007669"/>
    <property type="project" value="TreeGrafter"/>
</dbReference>
<feature type="domain" description="Rhodanese" evidence="7">
    <location>
        <begin position="22"/>
        <end position="137"/>
    </location>
</feature>
<dbReference type="Gene3D" id="3.90.190.10">
    <property type="entry name" value="Protein tyrosine phosphatase superfamily"/>
    <property type="match status" value="1"/>
</dbReference>
<dbReference type="PRINTS" id="PR01764">
    <property type="entry name" value="MAPKPHPHTASE"/>
</dbReference>
<evidence type="ECO:0000259" key="6">
    <source>
        <dbReference type="PROSITE" id="PS50056"/>
    </source>
</evidence>
<sequence length="490" mass="54313">MAHEMIGTQIVTERLVALLESGTEKVLLIDSRPFVEYNTSHILEAININCSKLMKRRLQQDKVLITELIQHSAKHKVDIDCSQKVVVYDQSSQDVASLASDCFLTVLLGKLEKSFSSVHLLAGGFAEFSRCFPGLCEGKSTLVPSCISQPCLPVANIGPTRILPNLYLGCQRDVLNKELMQQNGIGYVLNASNTCPKPDFIPESHFLRVPVNDSFCEKILPWLDKSVDFIEKAKASNGCVLVHCLAGISRSATIAIAYIMKRMDMSLDEAYRFVKEKRPTISPNFNFLGQLLDYEKKIKNQPGAPGPKSKLKLRHLEKPSEPANTSLTQVEGQTLASPRPMKQLYAMDCTSLVLTRSSSTWCLSTDTPTVFLSRYKEISDTSLFVRSLPTAGLGAESWGRGCESPSRPARALGGWKPPVRALQRLPAAASALGHLERPALPPLETANHSDFQNQSEKVKYRGGKSETLPVRVQSEENHQEGMMWKKEVVK</sequence>
<name>A0A9W3FTX3_CAMBA</name>
<reference evidence="8" key="1">
    <citation type="submission" date="2025-08" db="UniProtKB">
        <authorList>
            <consortium name="RefSeq"/>
        </authorList>
    </citation>
    <scope>IDENTIFICATION</scope>
    <source>
        <tissue evidence="8">Blood</tissue>
    </source>
</reference>
<comment type="similarity">
    <text evidence="1">Belongs to the protein-tyrosine phosphatase family. Non-receptor class dual specificity subfamily.</text>
</comment>
<dbReference type="GO" id="GO:0033550">
    <property type="term" value="F:MAP kinase tyrosine phosphatase activity"/>
    <property type="evidence" value="ECO:0007669"/>
    <property type="project" value="TreeGrafter"/>
</dbReference>
<proteinExistence type="inferred from homology"/>
<dbReference type="FunFam" id="3.40.250.10:FF:000016">
    <property type="entry name" value="Dual specificity phosphatase 16 (Predicted)"/>
    <property type="match status" value="1"/>
</dbReference>
<dbReference type="InterPro" id="IPR000387">
    <property type="entry name" value="Tyr_Pase_dom"/>
</dbReference>
<dbReference type="RefSeq" id="XP_045366337.1">
    <property type="nucleotide sequence ID" value="XM_045510381.1"/>
</dbReference>
<evidence type="ECO:0000256" key="4">
    <source>
        <dbReference type="SAM" id="MobiDB-lite"/>
    </source>
</evidence>
<evidence type="ECO:0000259" key="5">
    <source>
        <dbReference type="PROSITE" id="PS50054"/>
    </source>
</evidence>
<dbReference type="Pfam" id="PF00581">
    <property type="entry name" value="Rhodanese"/>
    <property type="match status" value="1"/>
</dbReference>
<organism evidence="8">
    <name type="scientific">Camelus bactrianus</name>
    <name type="common">Bactrian camel</name>
    <dbReference type="NCBI Taxonomy" id="9837"/>
    <lineage>
        <taxon>Eukaryota</taxon>
        <taxon>Metazoa</taxon>
        <taxon>Chordata</taxon>
        <taxon>Craniata</taxon>
        <taxon>Vertebrata</taxon>
        <taxon>Euteleostomi</taxon>
        <taxon>Mammalia</taxon>
        <taxon>Eutheria</taxon>
        <taxon>Laurasiatheria</taxon>
        <taxon>Artiodactyla</taxon>
        <taxon>Tylopoda</taxon>
        <taxon>Camelidae</taxon>
        <taxon>Camelus</taxon>
    </lineage>
</organism>
<dbReference type="GO" id="GO:0017017">
    <property type="term" value="F:MAP kinase tyrosine/serine/threonine phosphatase activity"/>
    <property type="evidence" value="ECO:0007669"/>
    <property type="project" value="InterPro"/>
</dbReference>
<dbReference type="PANTHER" id="PTHR10159">
    <property type="entry name" value="DUAL SPECIFICITY PROTEIN PHOSPHATASE"/>
    <property type="match status" value="1"/>
</dbReference>
<dbReference type="InterPro" id="IPR029021">
    <property type="entry name" value="Prot-tyrosine_phosphatase-like"/>
</dbReference>
<dbReference type="InterPro" id="IPR020422">
    <property type="entry name" value="TYR_PHOSPHATASE_DUAL_dom"/>
</dbReference>
<evidence type="ECO:0000256" key="1">
    <source>
        <dbReference type="ARBA" id="ARBA00008601"/>
    </source>
</evidence>
<evidence type="ECO:0000256" key="3">
    <source>
        <dbReference type="ARBA" id="ARBA00022912"/>
    </source>
</evidence>
<dbReference type="PROSITE" id="PS50206">
    <property type="entry name" value="RHODANESE_3"/>
    <property type="match status" value="1"/>
</dbReference>
<gene>
    <name evidence="8" type="primary">DUSP16</name>
</gene>
<dbReference type="PROSITE" id="PS00383">
    <property type="entry name" value="TYR_PHOSPHATASE_1"/>
    <property type="match status" value="1"/>
</dbReference>
<dbReference type="CDD" id="cd01446">
    <property type="entry name" value="DSP_MapKP"/>
    <property type="match status" value="1"/>
</dbReference>
<dbReference type="GO" id="GO:0005634">
    <property type="term" value="C:nucleus"/>
    <property type="evidence" value="ECO:0007669"/>
    <property type="project" value="TreeGrafter"/>
</dbReference>
<dbReference type="PROSITE" id="PS50056">
    <property type="entry name" value="TYR_PHOSPHATASE_2"/>
    <property type="match status" value="1"/>
</dbReference>
<dbReference type="InterPro" id="IPR000340">
    <property type="entry name" value="Dual-sp_phosphatase_cat-dom"/>
</dbReference>
<dbReference type="InterPro" id="IPR008343">
    <property type="entry name" value="MKP"/>
</dbReference>
<evidence type="ECO:0000256" key="2">
    <source>
        <dbReference type="ARBA" id="ARBA00022801"/>
    </source>
</evidence>
<dbReference type="SMART" id="SM00450">
    <property type="entry name" value="RHOD"/>
    <property type="match status" value="1"/>
</dbReference>
<dbReference type="SUPFAM" id="SSF52821">
    <property type="entry name" value="Rhodanese/Cell cycle control phosphatase"/>
    <property type="match status" value="1"/>
</dbReference>
<dbReference type="PANTHER" id="PTHR10159:SF343">
    <property type="entry name" value="DUAL SPECIFICITY PROTEIN PHOSPHATASE 16"/>
    <property type="match status" value="1"/>
</dbReference>
<dbReference type="SUPFAM" id="SSF52799">
    <property type="entry name" value="(Phosphotyrosine protein) phosphatases II"/>
    <property type="match status" value="1"/>
</dbReference>
<feature type="domain" description="Tyrosine specific protein phosphatases" evidence="6">
    <location>
        <begin position="227"/>
        <end position="281"/>
    </location>
</feature>
<dbReference type="PROSITE" id="PS50054">
    <property type="entry name" value="TYR_PHOSPHATASE_DUAL"/>
    <property type="match status" value="1"/>
</dbReference>
<feature type="domain" description="Tyrosine-protein phosphatase" evidence="5">
    <location>
        <begin position="158"/>
        <end position="300"/>
    </location>
</feature>
<dbReference type="AlphaFoldDB" id="A0A9W3FTX3"/>